<reference evidence="1 2" key="1">
    <citation type="journal article" date="2016" name="Mol. Biol. Evol.">
        <title>Genome-Wide Survey of Gut Fungi (Harpellales) Reveals the First Horizontally Transferred Ubiquitin Gene from a Mosquito Host.</title>
        <authorList>
            <person name="Wang Y."/>
            <person name="White M.M."/>
            <person name="Kvist S."/>
            <person name="Moncalvo J.M."/>
        </authorList>
    </citation>
    <scope>NUCLEOTIDE SEQUENCE [LARGE SCALE GENOMIC DNA]</scope>
    <source>
        <strain evidence="1 2">ALG-7-W6</strain>
    </source>
</reference>
<keyword evidence="2" id="KW-1185">Reference proteome</keyword>
<comment type="caution">
    <text evidence="1">The sequence shown here is derived from an EMBL/GenBank/DDBJ whole genome shotgun (WGS) entry which is preliminary data.</text>
</comment>
<evidence type="ECO:0000313" key="2">
    <source>
        <dbReference type="Proteomes" id="UP000187455"/>
    </source>
</evidence>
<name>A0A1R0H8G7_9FUNG</name>
<dbReference type="Proteomes" id="UP000187455">
    <property type="component" value="Unassembled WGS sequence"/>
</dbReference>
<protein>
    <submittedName>
        <fullName evidence="1">Uncharacterized protein</fullName>
    </submittedName>
</protein>
<proteinExistence type="predicted"/>
<dbReference type="AlphaFoldDB" id="A0A1R0H8G7"/>
<sequence>MKLTNFNQSAGSRVIYNQLKNNTIDKISESEKNSSTLKHEVLNRIPTSAIKLNNPEVIRDDKIRLPDAVHFYGILTNYQEFISSMALNFRARLEVLKDELNRILYIGDHLTYSATMWFGSLIESNSASLISFTKILRRLFQEFLRPN</sequence>
<evidence type="ECO:0000313" key="1">
    <source>
        <dbReference type="EMBL" id="OLY85459.1"/>
    </source>
</evidence>
<organism evidence="1 2">
    <name type="scientific">Smittium mucronatum</name>
    <dbReference type="NCBI Taxonomy" id="133383"/>
    <lineage>
        <taxon>Eukaryota</taxon>
        <taxon>Fungi</taxon>
        <taxon>Fungi incertae sedis</taxon>
        <taxon>Zoopagomycota</taxon>
        <taxon>Kickxellomycotina</taxon>
        <taxon>Harpellomycetes</taxon>
        <taxon>Harpellales</taxon>
        <taxon>Legeriomycetaceae</taxon>
        <taxon>Smittium</taxon>
    </lineage>
</organism>
<dbReference type="EMBL" id="LSSL01000102">
    <property type="protein sequence ID" value="OLY85459.1"/>
    <property type="molecule type" value="Genomic_DNA"/>
</dbReference>
<accession>A0A1R0H8G7</accession>
<gene>
    <name evidence="1" type="ORF">AYI68_g350</name>
</gene>